<gene>
    <name evidence="3" type="ORF">CPELLU_LOCUS11913</name>
</gene>
<dbReference type="InterPro" id="IPR046700">
    <property type="entry name" value="DUF6570"/>
</dbReference>
<evidence type="ECO:0000259" key="2">
    <source>
        <dbReference type="Pfam" id="PF20209"/>
    </source>
</evidence>
<accession>A0A9N9HSC8</accession>
<reference evidence="3" key="1">
    <citation type="submission" date="2021-06" db="EMBL/GenBank/DDBJ databases">
        <authorList>
            <person name="Kallberg Y."/>
            <person name="Tangrot J."/>
            <person name="Rosling A."/>
        </authorList>
    </citation>
    <scope>NUCLEOTIDE SEQUENCE</scope>
    <source>
        <strain evidence="3">FL966</strain>
    </source>
</reference>
<comment type="caution">
    <text evidence="3">The sequence shown here is derived from an EMBL/GenBank/DDBJ whole genome shotgun (WGS) entry which is preliminary data.</text>
</comment>
<evidence type="ECO:0000313" key="4">
    <source>
        <dbReference type="Proteomes" id="UP000789759"/>
    </source>
</evidence>
<proteinExistence type="predicted"/>
<protein>
    <submittedName>
        <fullName evidence="3">14889_t:CDS:1</fullName>
    </submittedName>
</protein>
<feature type="region of interest" description="Disordered" evidence="1">
    <location>
        <begin position="21"/>
        <end position="53"/>
    </location>
</feature>
<feature type="compositionally biased region" description="Basic and acidic residues" evidence="1">
    <location>
        <begin position="28"/>
        <end position="51"/>
    </location>
</feature>
<dbReference type="AlphaFoldDB" id="A0A9N9HSC8"/>
<evidence type="ECO:0000256" key="1">
    <source>
        <dbReference type="SAM" id="MobiDB-lite"/>
    </source>
</evidence>
<dbReference type="Pfam" id="PF20209">
    <property type="entry name" value="DUF6570"/>
    <property type="match status" value="2"/>
</dbReference>
<evidence type="ECO:0000313" key="3">
    <source>
        <dbReference type="EMBL" id="CAG8702723.1"/>
    </source>
</evidence>
<name>A0A9N9HSC8_9GLOM</name>
<feature type="domain" description="DUF6570" evidence="2">
    <location>
        <begin position="180"/>
        <end position="215"/>
    </location>
</feature>
<dbReference type="EMBL" id="CAJVQA010010962">
    <property type="protein sequence ID" value="CAG8702723.1"/>
    <property type="molecule type" value="Genomic_DNA"/>
</dbReference>
<dbReference type="Proteomes" id="UP000789759">
    <property type="component" value="Unassembled WGS sequence"/>
</dbReference>
<organism evidence="3 4">
    <name type="scientific">Cetraspora pellucida</name>
    <dbReference type="NCBI Taxonomy" id="1433469"/>
    <lineage>
        <taxon>Eukaryota</taxon>
        <taxon>Fungi</taxon>
        <taxon>Fungi incertae sedis</taxon>
        <taxon>Mucoromycota</taxon>
        <taxon>Glomeromycotina</taxon>
        <taxon>Glomeromycetes</taxon>
        <taxon>Diversisporales</taxon>
        <taxon>Gigasporaceae</taxon>
        <taxon>Cetraspora</taxon>
    </lineage>
</organism>
<keyword evidence="4" id="KW-1185">Reference proteome</keyword>
<dbReference type="OrthoDB" id="2427560at2759"/>
<sequence>MADLLECDVLRKCKSKENETSDQYQNHLAHDRDNKMKKRSAESAKERREYNEQITPSVTTKIESLNEFDHKLLQKFRNKINKFEHKLCSTCNECFPSIKLVLGECHHCYSDKNIPKKFSTENNMNLRDILKELQDLIEIEEMLITQIFLVISEYCLCGGQYAYKGNVINFFQDSASGPAFRDFNVRLVKIAKMLIWLKSNNWYYANIEIDNEALQSLPENGPIDNYLLQFLPDLIMKMIQLMMLLQECKPRALQEGRVYVKQSLNENKLTVKEVQEIIESNNHLADQVIRFGESLYGTRQFWNRRWLELSDMIKQLGSQGLIFFTFNLIDNPHIAAWFFENHFKSFLDDILIPK</sequence>
<feature type="domain" description="DUF6570" evidence="2">
    <location>
        <begin position="112"/>
        <end position="173"/>
    </location>
</feature>